<accession>A0ABQ5AZ92</accession>
<evidence type="ECO:0000256" key="1">
    <source>
        <dbReference type="SAM" id="MobiDB-lite"/>
    </source>
</evidence>
<protein>
    <submittedName>
        <fullName evidence="2">Uncharacterized protein</fullName>
    </submittedName>
</protein>
<feature type="region of interest" description="Disordered" evidence="1">
    <location>
        <begin position="164"/>
        <end position="187"/>
    </location>
</feature>
<evidence type="ECO:0000313" key="2">
    <source>
        <dbReference type="EMBL" id="GJT06618.1"/>
    </source>
</evidence>
<gene>
    <name evidence="2" type="ORF">Tco_0841080</name>
</gene>
<dbReference type="Proteomes" id="UP001151760">
    <property type="component" value="Unassembled WGS sequence"/>
</dbReference>
<name>A0ABQ5AZ92_9ASTR</name>
<keyword evidence="3" id="KW-1185">Reference proteome</keyword>
<feature type="compositionally biased region" description="Basic and acidic residues" evidence="1">
    <location>
        <begin position="167"/>
        <end position="186"/>
    </location>
</feature>
<dbReference type="EMBL" id="BQNB010012684">
    <property type="protein sequence ID" value="GJT06618.1"/>
    <property type="molecule type" value="Genomic_DNA"/>
</dbReference>
<organism evidence="2 3">
    <name type="scientific">Tanacetum coccineum</name>
    <dbReference type="NCBI Taxonomy" id="301880"/>
    <lineage>
        <taxon>Eukaryota</taxon>
        <taxon>Viridiplantae</taxon>
        <taxon>Streptophyta</taxon>
        <taxon>Embryophyta</taxon>
        <taxon>Tracheophyta</taxon>
        <taxon>Spermatophyta</taxon>
        <taxon>Magnoliopsida</taxon>
        <taxon>eudicotyledons</taxon>
        <taxon>Gunneridae</taxon>
        <taxon>Pentapetalae</taxon>
        <taxon>asterids</taxon>
        <taxon>campanulids</taxon>
        <taxon>Asterales</taxon>
        <taxon>Asteraceae</taxon>
        <taxon>Asteroideae</taxon>
        <taxon>Anthemideae</taxon>
        <taxon>Anthemidinae</taxon>
        <taxon>Tanacetum</taxon>
    </lineage>
</organism>
<proteinExistence type="predicted"/>
<evidence type="ECO:0000313" key="3">
    <source>
        <dbReference type="Proteomes" id="UP001151760"/>
    </source>
</evidence>
<comment type="caution">
    <text evidence="2">The sequence shown here is derived from an EMBL/GenBank/DDBJ whole genome shotgun (WGS) entry which is preliminary data.</text>
</comment>
<reference evidence="2" key="2">
    <citation type="submission" date="2022-01" db="EMBL/GenBank/DDBJ databases">
        <authorList>
            <person name="Yamashiro T."/>
            <person name="Shiraishi A."/>
            <person name="Satake H."/>
            <person name="Nakayama K."/>
        </authorList>
    </citation>
    <scope>NUCLEOTIDE SEQUENCE</scope>
</reference>
<reference evidence="2" key="1">
    <citation type="journal article" date="2022" name="Int. J. Mol. Sci.">
        <title>Draft Genome of Tanacetum Coccineum: Genomic Comparison of Closely Related Tanacetum-Family Plants.</title>
        <authorList>
            <person name="Yamashiro T."/>
            <person name="Shiraishi A."/>
            <person name="Nakayama K."/>
            <person name="Satake H."/>
        </authorList>
    </citation>
    <scope>NUCLEOTIDE SEQUENCE</scope>
</reference>
<sequence length="243" mass="28134">MLPTRTIPGSSPPLQKPSMLDVHVGHLVPPFLKRCIFSLCEAAKISSAVIWVFICGKVDLRNTPYCLEKQIRHLDCRIQYAVMGRRFDTSYPTGRYGVSTDQSEQNKRRAFWSLNEDILKITILKTNTPYPSRKIRRIRACTHQRPQRNKAQYAVLEIQKRTQNQAKTDKIEHGNGKEKDITPKDRKQCKKMTKPDTEWKSCKGQGQMQIQRSISQVNVYSTKSTAKSAAVIEEYYWLQYQPI</sequence>